<evidence type="ECO:0000313" key="2">
    <source>
        <dbReference type="EMBL" id="MBP3954978.1"/>
    </source>
</evidence>
<evidence type="ECO:0000256" key="1">
    <source>
        <dbReference type="SAM" id="SignalP"/>
    </source>
</evidence>
<gene>
    <name evidence="2" type="ORF">J8F10_06745</name>
</gene>
<evidence type="ECO:0000313" key="3">
    <source>
        <dbReference type="Proteomes" id="UP000676565"/>
    </source>
</evidence>
<feature type="chain" id="PRO_5045639164" description="DUF5666 domain-containing protein" evidence="1">
    <location>
        <begin position="26"/>
        <end position="125"/>
    </location>
</feature>
<dbReference type="RefSeq" id="WP_210653084.1">
    <property type="nucleotide sequence ID" value="NZ_JAGKQQ010000001.1"/>
</dbReference>
<keyword evidence="1" id="KW-0732">Signal</keyword>
<sequence length="125" mass="13354">MLPIRSKLFAFTAALLTAMTTFASAADAGWVTIKNDTNKAVVVQEVVTVNGKLVRGKPIKLLAGESFREFQSVAGVKSYEIVDAANTKTSIWSGNLNCKSDTQSFSVATFQGKVGVVQVSEPKKP</sequence>
<protein>
    <recommendedName>
        <fullName evidence="4">DUF5666 domain-containing protein</fullName>
    </recommendedName>
</protein>
<reference evidence="2 3" key="1">
    <citation type="submission" date="2021-04" db="EMBL/GenBank/DDBJ databases">
        <authorList>
            <person name="Ivanova A."/>
        </authorList>
    </citation>
    <scope>NUCLEOTIDE SEQUENCE [LARGE SCALE GENOMIC DNA]</scope>
    <source>
        <strain evidence="2 3">G18</strain>
    </source>
</reference>
<organism evidence="2 3">
    <name type="scientific">Gemmata palustris</name>
    <dbReference type="NCBI Taxonomy" id="2822762"/>
    <lineage>
        <taxon>Bacteria</taxon>
        <taxon>Pseudomonadati</taxon>
        <taxon>Planctomycetota</taxon>
        <taxon>Planctomycetia</taxon>
        <taxon>Gemmatales</taxon>
        <taxon>Gemmataceae</taxon>
        <taxon>Gemmata</taxon>
    </lineage>
</organism>
<proteinExistence type="predicted"/>
<name>A0ABS5BMN0_9BACT</name>
<feature type="signal peptide" evidence="1">
    <location>
        <begin position="1"/>
        <end position="25"/>
    </location>
</feature>
<dbReference type="EMBL" id="JAGKQQ010000001">
    <property type="protein sequence ID" value="MBP3954978.1"/>
    <property type="molecule type" value="Genomic_DNA"/>
</dbReference>
<keyword evidence="3" id="KW-1185">Reference proteome</keyword>
<accession>A0ABS5BMN0</accession>
<evidence type="ECO:0008006" key="4">
    <source>
        <dbReference type="Google" id="ProtNLM"/>
    </source>
</evidence>
<comment type="caution">
    <text evidence="2">The sequence shown here is derived from an EMBL/GenBank/DDBJ whole genome shotgun (WGS) entry which is preliminary data.</text>
</comment>
<dbReference type="Proteomes" id="UP000676565">
    <property type="component" value="Unassembled WGS sequence"/>
</dbReference>